<dbReference type="Gene3D" id="2.60.40.10">
    <property type="entry name" value="Immunoglobulins"/>
    <property type="match status" value="2"/>
</dbReference>
<organism evidence="14 15">
    <name type="scientific">Eleginops maclovinus</name>
    <name type="common">Patagonian blennie</name>
    <name type="synonym">Eleginus maclovinus</name>
    <dbReference type="NCBI Taxonomy" id="56733"/>
    <lineage>
        <taxon>Eukaryota</taxon>
        <taxon>Metazoa</taxon>
        <taxon>Chordata</taxon>
        <taxon>Craniata</taxon>
        <taxon>Vertebrata</taxon>
        <taxon>Euteleostomi</taxon>
        <taxon>Actinopterygii</taxon>
        <taxon>Neopterygii</taxon>
        <taxon>Teleostei</taxon>
        <taxon>Neoteleostei</taxon>
        <taxon>Acanthomorphata</taxon>
        <taxon>Eupercaria</taxon>
        <taxon>Perciformes</taxon>
        <taxon>Notothenioidei</taxon>
        <taxon>Eleginopidae</taxon>
        <taxon>Eleginops</taxon>
    </lineage>
</organism>
<comment type="similarity">
    <text evidence="2">Belongs to the type I cytokine receptor family. Type 4 subfamily.</text>
</comment>
<feature type="transmembrane region" description="Helical" evidence="11">
    <location>
        <begin position="258"/>
        <end position="279"/>
    </location>
</feature>
<proteinExistence type="inferred from homology"/>
<dbReference type="InterPro" id="IPR040951">
    <property type="entry name" value="IL2RB_N1"/>
</dbReference>
<keyword evidence="15" id="KW-1185">Reference proteome</keyword>
<feature type="compositionally biased region" description="Polar residues" evidence="10">
    <location>
        <begin position="497"/>
        <end position="511"/>
    </location>
</feature>
<keyword evidence="6 11" id="KW-0472">Membrane</keyword>
<keyword evidence="4 12" id="KW-0732">Signal</keyword>
<dbReference type="PROSITE" id="PS50853">
    <property type="entry name" value="FN3"/>
    <property type="match status" value="1"/>
</dbReference>
<evidence type="ECO:0000256" key="10">
    <source>
        <dbReference type="SAM" id="MobiDB-lite"/>
    </source>
</evidence>
<feature type="signal peptide" evidence="12">
    <location>
        <begin position="1"/>
        <end position="26"/>
    </location>
</feature>
<reference evidence="14 15" key="2">
    <citation type="journal article" date="2023" name="Mol. Biol. Evol.">
        <title>Genomics of Secondarily Temperate Adaptation in the Only Non-Antarctic Icefish.</title>
        <authorList>
            <person name="Rivera-Colon A.G."/>
            <person name="Rayamajhi N."/>
            <person name="Minhas B.F."/>
            <person name="Madrigal G."/>
            <person name="Bilyk K.T."/>
            <person name="Yoon V."/>
            <person name="Hune M."/>
            <person name="Gregory S."/>
            <person name="Cheng C.H.C."/>
            <person name="Catchen J.M."/>
        </authorList>
    </citation>
    <scope>NUCLEOTIDE SEQUENCE [LARGE SCALE GENOMIC DNA]</scope>
    <source>
        <strain evidence="14">JMC-PN-2008</strain>
    </source>
</reference>
<dbReference type="PANTHER" id="PTHR23037">
    <property type="entry name" value="CYTOKINE RECEPTOR"/>
    <property type="match status" value="1"/>
</dbReference>
<keyword evidence="3 11" id="KW-0812">Transmembrane</keyword>
<feature type="domain" description="Fibronectin type-III" evidence="13">
    <location>
        <begin position="139"/>
        <end position="238"/>
    </location>
</feature>
<dbReference type="SUPFAM" id="SSF49265">
    <property type="entry name" value="Fibronectin type III"/>
    <property type="match status" value="1"/>
</dbReference>
<feature type="region of interest" description="Disordered" evidence="10">
    <location>
        <begin position="497"/>
        <end position="538"/>
    </location>
</feature>
<sequence length="558" mass="61496">MSHIVVITMKILLSLHVLVVLFSLHAANFHKGLRGLSCVNDYISNVSCTWDSSAAAPGADCWIFGVQSTWANIDRVKEEIIRSCKLKKHINSSPGCSLFFENKKFNSFNVMAYIRVECNGTLMENITNYSPSGHIKMHHPGAPNVSSTANETSISWRPGSPPSTFLKSFNFEIQIKQKHKTWNEAIILFTTVREERIPAGKLKGHCEVRVRVKPVWSNKPVGYKSHWSNWSPTTSWMVATNVVETSENEARLLNQTKLIMRGLILGFFLGLIILAMVVYRSCASRGLLKGKPVPNPSKYFHSLQSVHGGNLKNWLNPPSVSESFFTAQPLDPISPLEVCESWDVVASTSPSCSSTSALLHCSSHPLAGSGSCGVVDKSSSSSSSSFSNMGYFVSSSSGSSSVRTAPNPAYFTYTEDFHNRLHLTLFPAPETSPNYESLKEEPQSPDSGFSFGKEDEDSTEDQEFVEEDELFDYPPPLLTLPLHLPLWMCPNFAATTQPSPTPISPENQQQVDEPAAGDDGSWPTAGAMSRSSSMPVEPCRTGYMTLKELQTTFSNKSI</sequence>
<evidence type="ECO:0000256" key="4">
    <source>
        <dbReference type="ARBA" id="ARBA00022729"/>
    </source>
</evidence>
<dbReference type="PANTHER" id="PTHR23037:SF22">
    <property type="entry name" value="CYTOKINE RECEPTOR COMMON SUBUNIT BETA"/>
    <property type="match status" value="1"/>
</dbReference>
<evidence type="ECO:0000259" key="13">
    <source>
        <dbReference type="PROSITE" id="PS50853"/>
    </source>
</evidence>
<reference evidence="14 15" key="1">
    <citation type="journal article" date="2023" name="Genes (Basel)">
        <title>Chromosome-Level Genome Assembly and Circadian Gene Repertoire of the Patagonia Blennie Eleginops maclovinus-The Closest Ancestral Proxy of Antarctic Cryonotothenioids.</title>
        <authorList>
            <person name="Cheng C.C."/>
            <person name="Rivera-Colon A.G."/>
            <person name="Minhas B.F."/>
            <person name="Wilson L."/>
            <person name="Rayamajhi N."/>
            <person name="Vargas-Chacoff L."/>
            <person name="Catchen J.M."/>
        </authorList>
    </citation>
    <scope>NUCLEOTIDE SEQUENCE [LARGE SCALE GENOMIC DNA]</scope>
    <source>
        <strain evidence="14">JMC-PN-2008</strain>
    </source>
</reference>
<comment type="subcellular location">
    <subcellularLocation>
        <location evidence="1">Membrane</location>
        <topology evidence="1">Single-pass type I membrane protein</topology>
    </subcellularLocation>
</comment>
<dbReference type="GO" id="GO:0009897">
    <property type="term" value="C:external side of plasma membrane"/>
    <property type="evidence" value="ECO:0007669"/>
    <property type="project" value="TreeGrafter"/>
</dbReference>
<evidence type="ECO:0000256" key="5">
    <source>
        <dbReference type="ARBA" id="ARBA00022989"/>
    </source>
</evidence>
<evidence type="ECO:0000256" key="9">
    <source>
        <dbReference type="ARBA" id="ARBA00023180"/>
    </source>
</evidence>
<protein>
    <recommendedName>
        <fullName evidence="13">Fibronectin type-III domain-containing protein</fullName>
    </recommendedName>
</protein>
<comment type="caution">
    <text evidence="14">The sequence shown here is derived from an EMBL/GenBank/DDBJ whole genome shotgun (WGS) entry which is preliminary data.</text>
</comment>
<feature type="chain" id="PRO_5042972157" description="Fibronectin type-III domain-containing protein" evidence="12">
    <location>
        <begin position="27"/>
        <end position="558"/>
    </location>
</feature>
<dbReference type="InterPro" id="IPR013783">
    <property type="entry name" value="Ig-like_fold"/>
</dbReference>
<dbReference type="GO" id="GO:0016064">
    <property type="term" value="P:immunoglobulin mediated immune response"/>
    <property type="evidence" value="ECO:0007669"/>
    <property type="project" value="TreeGrafter"/>
</dbReference>
<evidence type="ECO:0000256" key="2">
    <source>
        <dbReference type="ARBA" id="ARBA00008280"/>
    </source>
</evidence>
<gene>
    <name evidence="14" type="ORF">PBY51_008189</name>
</gene>
<evidence type="ECO:0000256" key="11">
    <source>
        <dbReference type="SAM" id="Phobius"/>
    </source>
</evidence>
<name>A0AAN7X9F9_ELEMC</name>
<evidence type="ECO:0000256" key="3">
    <source>
        <dbReference type="ARBA" id="ARBA00022692"/>
    </source>
</evidence>
<evidence type="ECO:0000256" key="12">
    <source>
        <dbReference type="SAM" id="SignalP"/>
    </source>
</evidence>
<dbReference type="GO" id="GO:0004896">
    <property type="term" value="F:cytokine receptor activity"/>
    <property type="evidence" value="ECO:0007669"/>
    <property type="project" value="TreeGrafter"/>
</dbReference>
<keyword evidence="7" id="KW-1015">Disulfide bond</keyword>
<feature type="region of interest" description="Disordered" evidence="10">
    <location>
        <begin position="429"/>
        <end position="462"/>
    </location>
</feature>
<keyword evidence="9" id="KW-0325">Glycoprotein</keyword>
<dbReference type="InterPro" id="IPR036116">
    <property type="entry name" value="FN3_sf"/>
</dbReference>
<evidence type="ECO:0000256" key="1">
    <source>
        <dbReference type="ARBA" id="ARBA00004479"/>
    </source>
</evidence>
<dbReference type="EMBL" id="JAUZQC010000017">
    <property type="protein sequence ID" value="KAK5856605.1"/>
    <property type="molecule type" value="Genomic_DNA"/>
</dbReference>
<evidence type="ECO:0000313" key="15">
    <source>
        <dbReference type="Proteomes" id="UP001346869"/>
    </source>
</evidence>
<evidence type="ECO:0000313" key="14">
    <source>
        <dbReference type="EMBL" id="KAK5856605.1"/>
    </source>
</evidence>
<keyword evidence="8" id="KW-0675">Receptor</keyword>
<keyword evidence="5 11" id="KW-1133">Transmembrane helix</keyword>
<dbReference type="Proteomes" id="UP001346869">
    <property type="component" value="Unassembled WGS sequence"/>
</dbReference>
<evidence type="ECO:0000256" key="7">
    <source>
        <dbReference type="ARBA" id="ARBA00023157"/>
    </source>
</evidence>
<accession>A0AAN7X9F9</accession>
<dbReference type="AlphaFoldDB" id="A0AAN7X9F9"/>
<evidence type="ECO:0000256" key="8">
    <source>
        <dbReference type="ARBA" id="ARBA00023170"/>
    </source>
</evidence>
<evidence type="ECO:0000256" key="6">
    <source>
        <dbReference type="ARBA" id="ARBA00023136"/>
    </source>
</evidence>
<dbReference type="Pfam" id="PF18707">
    <property type="entry name" value="IL2RB_N1"/>
    <property type="match status" value="1"/>
</dbReference>
<dbReference type="InterPro" id="IPR003961">
    <property type="entry name" value="FN3_dom"/>
</dbReference>